<evidence type="ECO:0000313" key="1">
    <source>
        <dbReference type="EMBL" id="MFC6238172.1"/>
    </source>
</evidence>
<sequence>MRIPADAVLDAPSADGTTVVGTLASSEALTSGAAAWTSRAAMPTGRRATAVQVVNPRAYVIGGEITGTGGAFTRNESYDPVADALRTEAALSPGRHGATSTVIGGRVCLVGGGTGGTSLSTLTTVFSPPA</sequence>
<evidence type="ECO:0000313" key="2">
    <source>
        <dbReference type="Proteomes" id="UP001596138"/>
    </source>
</evidence>
<reference evidence="2" key="1">
    <citation type="journal article" date="2019" name="Int. J. Syst. Evol. Microbiol.">
        <title>The Global Catalogue of Microorganisms (GCM) 10K type strain sequencing project: providing services to taxonomists for standard genome sequencing and annotation.</title>
        <authorList>
            <consortium name="The Broad Institute Genomics Platform"/>
            <consortium name="The Broad Institute Genome Sequencing Center for Infectious Disease"/>
            <person name="Wu L."/>
            <person name="Ma J."/>
        </authorList>
    </citation>
    <scope>NUCLEOTIDE SEQUENCE [LARGE SCALE GENOMIC DNA]</scope>
    <source>
        <strain evidence="2">CGMCC 4.7317</strain>
    </source>
</reference>
<dbReference type="EMBL" id="JBHSTI010000008">
    <property type="protein sequence ID" value="MFC6238172.1"/>
    <property type="molecule type" value="Genomic_DNA"/>
</dbReference>
<accession>A0ABW1T0D6</accession>
<gene>
    <name evidence="1" type="ORF">ACFQGU_09800</name>
</gene>
<dbReference type="SUPFAM" id="SSF117281">
    <property type="entry name" value="Kelch motif"/>
    <property type="match status" value="1"/>
</dbReference>
<protein>
    <submittedName>
        <fullName evidence="1">Uncharacterized protein</fullName>
    </submittedName>
</protein>
<name>A0ABW1T0D6_9ACTN</name>
<keyword evidence="2" id="KW-1185">Reference proteome</keyword>
<dbReference type="RefSeq" id="WP_386766150.1">
    <property type="nucleotide sequence ID" value="NZ_JBHSTI010000008.1"/>
</dbReference>
<dbReference type="Gene3D" id="2.120.10.80">
    <property type="entry name" value="Kelch-type beta propeller"/>
    <property type="match status" value="1"/>
</dbReference>
<dbReference type="InterPro" id="IPR015915">
    <property type="entry name" value="Kelch-typ_b-propeller"/>
</dbReference>
<comment type="caution">
    <text evidence="1">The sequence shown here is derived from an EMBL/GenBank/DDBJ whole genome shotgun (WGS) entry which is preliminary data.</text>
</comment>
<dbReference type="Proteomes" id="UP001596138">
    <property type="component" value="Unassembled WGS sequence"/>
</dbReference>
<organism evidence="1 2">
    <name type="scientific">Longivirga aurantiaca</name>
    <dbReference type="NCBI Taxonomy" id="1837743"/>
    <lineage>
        <taxon>Bacteria</taxon>
        <taxon>Bacillati</taxon>
        <taxon>Actinomycetota</taxon>
        <taxon>Actinomycetes</taxon>
        <taxon>Sporichthyales</taxon>
        <taxon>Sporichthyaceae</taxon>
        <taxon>Longivirga</taxon>
    </lineage>
</organism>
<proteinExistence type="predicted"/>